<dbReference type="InterPro" id="IPR001789">
    <property type="entry name" value="Sig_transdc_resp-reg_receiver"/>
</dbReference>
<dbReference type="RefSeq" id="WP_148396453.1">
    <property type="nucleotide sequence ID" value="NZ_JAJAGH010000007.1"/>
</dbReference>
<dbReference type="AlphaFoldDB" id="A0A9J6QVW9"/>
<name>A0A9J6QVW9_9FIRM</name>
<dbReference type="PANTHER" id="PTHR43228">
    <property type="entry name" value="TWO-COMPONENT RESPONSE REGULATOR"/>
    <property type="match status" value="1"/>
</dbReference>
<evidence type="ECO:0000313" key="5">
    <source>
        <dbReference type="EMBL" id="MCU7378462.1"/>
    </source>
</evidence>
<feature type="modified residue" description="4-aspartylphosphate" evidence="3">
    <location>
        <position position="53"/>
    </location>
</feature>
<dbReference type="Gene3D" id="3.40.50.2300">
    <property type="match status" value="1"/>
</dbReference>
<dbReference type="InterPro" id="IPR011006">
    <property type="entry name" value="CheY-like_superfamily"/>
</dbReference>
<sequence length="119" mass="13538">MKKIMIVDDAMFMRKVIRKNLEDCGYTEIIEAEDGDRALEFFEAESPDLTLLDITMPGKSGLQVLEEIIRMNPEAKVVMCSAVGQEMMIRQAIETGAADFIVKPFKSEELIRVITNYMQ</sequence>
<reference evidence="5" key="1">
    <citation type="submission" date="2022-09" db="EMBL/GenBank/DDBJ databases">
        <title>Culturomic study of gut microbiota in children with autism spectrum disorder.</title>
        <authorList>
            <person name="Efimov B.A."/>
            <person name="Chaplin A.V."/>
            <person name="Sokolova S.R."/>
            <person name="Pikina A.P."/>
            <person name="Korzhanova M."/>
            <person name="Belova V."/>
            <person name="Korostin D."/>
        </authorList>
    </citation>
    <scope>NUCLEOTIDE SEQUENCE</scope>
    <source>
        <strain evidence="5">ASD5510</strain>
    </source>
</reference>
<keyword evidence="6" id="KW-1185">Reference proteome</keyword>
<evidence type="ECO:0000256" key="1">
    <source>
        <dbReference type="ARBA" id="ARBA00018672"/>
    </source>
</evidence>
<organism evidence="5 6">
    <name type="scientific">Hominibacterium faecale</name>
    <dbReference type="NCBI Taxonomy" id="2839743"/>
    <lineage>
        <taxon>Bacteria</taxon>
        <taxon>Bacillati</taxon>
        <taxon>Bacillota</taxon>
        <taxon>Clostridia</taxon>
        <taxon>Peptostreptococcales</taxon>
        <taxon>Anaerovoracaceae</taxon>
        <taxon>Hominibacterium</taxon>
    </lineage>
</organism>
<dbReference type="EMBL" id="JAOSHN010000003">
    <property type="protein sequence ID" value="MCU7378462.1"/>
    <property type="molecule type" value="Genomic_DNA"/>
</dbReference>
<comment type="caution">
    <text evidence="5">The sequence shown here is derived from an EMBL/GenBank/DDBJ whole genome shotgun (WGS) entry which is preliminary data.</text>
</comment>
<evidence type="ECO:0000313" key="6">
    <source>
        <dbReference type="Proteomes" id="UP001065549"/>
    </source>
</evidence>
<evidence type="ECO:0000259" key="4">
    <source>
        <dbReference type="PROSITE" id="PS50110"/>
    </source>
</evidence>
<dbReference type="SUPFAM" id="SSF52172">
    <property type="entry name" value="CheY-like"/>
    <property type="match status" value="1"/>
</dbReference>
<protein>
    <recommendedName>
        <fullName evidence="1">Stage 0 sporulation protein A homolog</fullName>
    </recommendedName>
</protein>
<comment type="function">
    <text evidence="2">May play the central regulatory role in sporulation. It may be an element of the effector pathway responsible for the activation of sporulation genes in response to nutritional stress. Spo0A may act in concert with spo0H (a sigma factor) to control the expression of some genes that are critical to the sporulation process.</text>
</comment>
<gene>
    <name evidence="5" type="ORF">OBO34_08835</name>
</gene>
<accession>A0A9J6QVW9</accession>
<dbReference type="Proteomes" id="UP001065549">
    <property type="component" value="Unassembled WGS sequence"/>
</dbReference>
<dbReference type="PROSITE" id="PS50110">
    <property type="entry name" value="RESPONSE_REGULATORY"/>
    <property type="match status" value="1"/>
</dbReference>
<feature type="domain" description="Response regulatory" evidence="4">
    <location>
        <begin position="3"/>
        <end position="118"/>
    </location>
</feature>
<dbReference type="Pfam" id="PF00072">
    <property type="entry name" value="Response_reg"/>
    <property type="match status" value="1"/>
</dbReference>
<keyword evidence="3" id="KW-0597">Phosphoprotein</keyword>
<evidence type="ECO:0000256" key="3">
    <source>
        <dbReference type="PROSITE-ProRule" id="PRU00169"/>
    </source>
</evidence>
<dbReference type="InterPro" id="IPR052048">
    <property type="entry name" value="ST_Response_Regulator"/>
</dbReference>
<dbReference type="SMART" id="SM00448">
    <property type="entry name" value="REC"/>
    <property type="match status" value="1"/>
</dbReference>
<dbReference type="PANTHER" id="PTHR43228:SF1">
    <property type="entry name" value="TWO-COMPONENT RESPONSE REGULATOR ARR22"/>
    <property type="match status" value="1"/>
</dbReference>
<dbReference type="GO" id="GO:0000160">
    <property type="term" value="P:phosphorelay signal transduction system"/>
    <property type="evidence" value="ECO:0007669"/>
    <property type="project" value="InterPro"/>
</dbReference>
<proteinExistence type="predicted"/>
<evidence type="ECO:0000256" key="2">
    <source>
        <dbReference type="ARBA" id="ARBA00024867"/>
    </source>
</evidence>